<dbReference type="InterPro" id="IPR012347">
    <property type="entry name" value="Ferritin-like"/>
</dbReference>
<evidence type="ECO:0000313" key="3">
    <source>
        <dbReference type="Proteomes" id="UP001364224"/>
    </source>
</evidence>
<dbReference type="PANTHER" id="PTHR38593:SF1">
    <property type="entry name" value="BLR2558 PROTEIN"/>
    <property type="match status" value="1"/>
</dbReference>
<comment type="caution">
    <text evidence="2">The sequence shown here is derived from an EMBL/GenBank/DDBJ whole genome shotgun (WGS) entry which is preliminary data.</text>
</comment>
<protein>
    <recommendedName>
        <fullName evidence="1">DUF4142 domain-containing protein</fullName>
    </recommendedName>
</protein>
<dbReference type="Pfam" id="PF13628">
    <property type="entry name" value="DUF4142"/>
    <property type="match status" value="1"/>
</dbReference>
<keyword evidence="3" id="KW-1185">Reference proteome</keyword>
<proteinExistence type="predicted"/>
<dbReference type="EMBL" id="JAZHRV010000001">
    <property type="protein sequence ID" value="MEH2556564.1"/>
    <property type="molecule type" value="Genomic_DNA"/>
</dbReference>
<evidence type="ECO:0000259" key="1">
    <source>
        <dbReference type="Pfam" id="PF13628"/>
    </source>
</evidence>
<name>A0ABU8BDD8_9BRAD</name>
<dbReference type="Proteomes" id="UP001364224">
    <property type="component" value="Unassembled WGS sequence"/>
</dbReference>
<sequence length="291" mass="32182">MANPNQHRQCCVRRAFVRYRNGFPPVTAIVAPDTQDGIGRIRIDRCGIYDAASRLHVSYGGLGEIEHRVNIDLESQFPFLVADVIDRLEVGLMRRVVDEDIDAAELRYGFGNDGPAMIRALDVARNQNHLSAGSRHQPFGLPRVVVLLEIGDQDVGSLPSERNGDRAADTAIPSCDDRLLAVEPAAALVRSFDLKSMVSGGELKMALPTELDSSHQSKIDKLKSLKGADFSSRYNINQISDHKDAISLFERYAKGGDHPKLKEWADKMLPTLRHHLEMAQDLAAGKTIGRH</sequence>
<reference evidence="2 3" key="1">
    <citation type="submission" date="2024-02" db="EMBL/GenBank/DDBJ databases">
        <title>Adaptive strategies in a cosmopolitan and abundant soil bacterium.</title>
        <authorList>
            <person name="Carini P."/>
        </authorList>
    </citation>
    <scope>NUCLEOTIDE SEQUENCE [LARGE SCALE GENOMIC DNA]</scope>
    <source>
        <strain evidence="2 3">AZCC 1608</strain>
    </source>
</reference>
<accession>A0ABU8BDD8</accession>
<evidence type="ECO:0000313" key="2">
    <source>
        <dbReference type="EMBL" id="MEH2556564.1"/>
    </source>
</evidence>
<dbReference type="InterPro" id="IPR025419">
    <property type="entry name" value="DUF4142"/>
</dbReference>
<dbReference type="Gene3D" id="1.20.1260.10">
    <property type="match status" value="1"/>
</dbReference>
<feature type="domain" description="DUF4142" evidence="1">
    <location>
        <begin position="194"/>
        <end position="282"/>
    </location>
</feature>
<organism evidence="2 3">
    <name type="scientific">Bradyrhizobium algeriense</name>
    <dbReference type="NCBI Taxonomy" id="634784"/>
    <lineage>
        <taxon>Bacteria</taxon>
        <taxon>Pseudomonadati</taxon>
        <taxon>Pseudomonadota</taxon>
        <taxon>Alphaproteobacteria</taxon>
        <taxon>Hyphomicrobiales</taxon>
        <taxon>Nitrobacteraceae</taxon>
        <taxon>Bradyrhizobium</taxon>
    </lineage>
</organism>
<dbReference type="PANTHER" id="PTHR38593">
    <property type="entry name" value="BLR2558 PROTEIN"/>
    <property type="match status" value="1"/>
</dbReference>
<gene>
    <name evidence="2" type="ORF">V1286_004093</name>
</gene>